<comment type="function">
    <text evidence="7">Catalyzes the NADPH-dependent reduction of L-glutamate 5-phosphate into L-glutamate 5-semialdehyde and phosphate. The product spontaneously undergoes cyclization to form 1-pyrroline-5-carboxylate.</text>
</comment>
<dbReference type="AlphaFoldDB" id="A0A424YHY0"/>
<accession>A0A424YHY0</accession>
<evidence type="ECO:0000259" key="8">
    <source>
        <dbReference type="Pfam" id="PF00171"/>
    </source>
</evidence>
<dbReference type="GO" id="GO:0050661">
    <property type="term" value="F:NADP binding"/>
    <property type="evidence" value="ECO:0007669"/>
    <property type="project" value="InterPro"/>
</dbReference>
<dbReference type="PANTHER" id="PTHR11063:SF8">
    <property type="entry name" value="DELTA-1-PYRROLINE-5-CARBOXYLATE SYNTHASE"/>
    <property type="match status" value="1"/>
</dbReference>
<protein>
    <recommendedName>
        <fullName evidence="7">Gamma-glutamyl phosphate reductase</fullName>
        <shortName evidence="7">GPR</shortName>
        <ecNumber evidence="7">1.2.1.41</ecNumber>
    </recommendedName>
    <alternativeName>
        <fullName evidence="7">Glutamate-5-semialdehyde dehydrogenase</fullName>
    </alternativeName>
    <alternativeName>
        <fullName evidence="7">Glutamyl-gamma-semialdehyde dehydrogenase</fullName>
        <shortName evidence="7">GSA dehydrogenase</shortName>
    </alternativeName>
</protein>
<evidence type="ECO:0000256" key="1">
    <source>
        <dbReference type="ARBA" id="ARBA00004985"/>
    </source>
</evidence>
<dbReference type="SUPFAM" id="SSF53720">
    <property type="entry name" value="ALDH-like"/>
    <property type="match status" value="1"/>
</dbReference>
<organism evidence="9 10">
    <name type="scientific">Candidatus Syntrophonatronum acetioxidans</name>
    <dbReference type="NCBI Taxonomy" id="1795816"/>
    <lineage>
        <taxon>Bacteria</taxon>
        <taxon>Bacillati</taxon>
        <taxon>Bacillota</taxon>
        <taxon>Clostridia</taxon>
        <taxon>Eubacteriales</taxon>
        <taxon>Syntrophomonadaceae</taxon>
        <taxon>Candidatus Syntrophonatronum</taxon>
    </lineage>
</organism>
<keyword evidence="7" id="KW-0963">Cytoplasm</keyword>
<dbReference type="GO" id="GO:0055129">
    <property type="term" value="P:L-proline biosynthetic process"/>
    <property type="evidence" value="ECO:0007669"/>
    <property type="project" value="UniProtKB-UniRule"/>
</dbReference>
<comment type="catalytic activity">
    <reaction evidence="6 7">
        <text>L-glutamate 5-semialdehyde + phosphate + NADP(+) = L-glutamyl 5-phosphate + NADPH + H(+)</text>
        <dbReference type="Rhea" id="RHEA:19541"/>
        <dbReference type="ChEBI" id="CHEBI:15378"/>
        <dbReference type="ChEBI" id="CHEBI:43474"/>
        <dbReference type="ChEBI" id="CHEBI:57783"/>
        <dbReference type="ChEBI" id="CHEBI:58066"/>
        <dbReference type="ChEBI" id="CHEBI:58274"/>
        <dbReference type="ChEBI" id="CHEBI:58349"/>
        <dbReference type="EC" id="1.2.1.41"/>
    </reaction>
</comment>
<evidence type="ECO:0000256" key="5">
    <source>
        <dbReference type="ARBA" id="ARBA00023002"/>
    </source>
</evidence>
<dbReference type="GO" id="GO:0005737">
    <property type="term" value="C:cytoplasm"/>
    <property type="evidence" value="ECO:0007669"/>
    <property type="project" value="UniProtKB-SubCell"/>
</dbReference>
<comment type="pathway">
    <text evidence="1 7">Amino-acid biosynthesis; L-proline biosynthesis; L-glutamate 5-semialdehyde from L-glutamate: step 2/2.</text>
</comment>
<sequence>MSEVKNKAAEAKEAAVRMAYTSTREKDAALLKMAEYLENSQEEILAANKIDLDNLANKPGYTKAFHDRLELNPERIKGMADGLREIQFLPDPIGEVISMWKRPNGLEVGKVRVPLGVIGIIYEARPNVTVDAAGLTLKAGNAVILRGSSEAIESNKKLVEILAKACLEAGLPKGCINLIEDTDREAARELMRMNEYLDVLIPRGGESLIRSVVENATVPVIETGVGNCHTYVDGETDLKMAVSIAFNAKTNRPGVCNAMETLLVHKDVAKEYLPEIAKALEEAQVEVRGCEATREIIPQVVPANEEDWKTEYLDLILSIKVVDGIDEAIDHINKYGSKHSEAIVTTNYRNSRKFLTRVDAAAVYVNASTRFTDGNEFGLGAEMGISTQKLHARGPMGLEALTSIKYIVFGEGQIK</sequence>
<dbReference type="NCBIfam" id="NF001221">
    <property type="entry name" value="PRK00197.1"/>
    <property type="match status" value="1"/>
</dbReference>
<keyword evidence="5 7" id="KW-0560">Oxidoreductase</keyword>
<dbReference type="InterPro" id="IPR012134">
    <property type="entry name" value="Glu-5-SA_DH"/>
</dbReference>
<comment type="subcellular location">
    <subcellularLocation>
        <location evidence="7">Cytoplasm</location>
    </subcellularLocation>
</comment>
<dbReference type="InterPro" id="IPR000965">
    <property type="entry name" value="GPR_dom"/>
</dbReference>
<dbReference type="InterPro" id="IPR020593">
    <property type="entry name" value="G-glutamylP_reductase_CS"/>
</dbReference>
<evidence type="ECO:0000313" key="9">
    <source>
        <dbReference type="EMBL" id="RQD77909.1"/>
    </source>
</evidence>
<dbReference type="Pfam" id="PF00171">
    <property type="entry name" value="Aldedh"/>
    <property type="match status" value="2"/>
</dbReference>
<dbReference type="PANTHER" id="PTHR11063">
    <property type="entry name" value="GLUTAMATE SEMIALDEHYDE DEHYDROGENASE"/>
    <property type="match status" value="1"/>
</dbReference>
<comment type="caution">
    <text evidence="9">The sequence shown here is derived from an EMBL/GenBank/DDBJ whole genome shotgun (WGS) entry which is preliminary data.</text>
</comment>
<dbReference type="InterPro" id="IPR016162">
    <property type="entry name" value="Ald_DH_N"/>
</dbReference>
<keyword evidence="3 7" id="KW-0641">Proline biosynthesis</keyword>
<dbReference type="Gene3D" id="3.40.309.10">
    <property type="entry name" value="Aldehyde Dehydrogenase, Chain A, domain 2"/>
    <property type="match status" value="1"/>
</dbReference>
<evidence type="ECO:0000256" key="2">
    <source>
        <dbReference type="ARBA" id="ARBA00022605"/>
    </source>
</evidence>
<evidence type="ECO:0000313" key="10">
    <source>
        <dbReference type="Proteomes" id="UP000285138"/>
    </source>
</evidence>
<dbReference type="EMBL" id="QZAA01000047">
    <property type="protein sequence ID" value="RQD77909.1"/>
    <property type="molecule type" value="Genomic_DNA"/>
</dbReference>
<dbReference type="GO" id="GO:0004350">
    <property type="term" value="F:glutamate-5-semialdehyde dehydrogenase activity"/>
    <property type="evidence" value="ECO:0007669"/>
    <property type="project" value="UniProtKB-UniRule"/>
</dbReference>
<dbReference type="InterPro" id="IPR015590">
    <property type="entry name" value="Aldehyde_DH_dom"/>
</dbReference>
<dbReference type="Gene3D" id="3.40.605.10">
    <property type="entry name" value="Aldehyde Dehydrogenase, Chain A, domain 1"/>
    <property type="match status" value="1"/>
</dbReference>
<evidence type="ECO:0000256" key="4">
    <source>
        <dbReference type="ARBA" id="ARBA00022857"/>
    </source>
</evidence>
<evidence type="ECO:0000256" key="6">
    <source>
        <dbReference type="ARBA" id="ARBA00049024"/>
    </source>
</evidence>
<feature type="domain" description="Aldehyde dehydrogenase" evidence="8">
    <location>
        <begin position="3"/>
        <end position="286"/>
    </location>
</feature>
<dbReference type="PROSITE" id="PS01223">
    <property type="entry name" value="PROA"/>
    <property type="match status" value="1"/>
</dbReference>
<gene>
    <name evidence="7" type="primary">proA</name>
    <name evidence="9" type="ORF">D5R97_01350</name>
</gene>
<dbReference type="CDD" id="cd07079">
    <property type="entry name" value="ALDH_F18-19_ProA-GPR"/>
    <property type="match status" value="1"/>
</dbReference>
<name>A0A424YHY0_9FIRM</name>
<dbReference type="EC" id="1.2.1.41" evidence="7"/>
<dbReference type="FunFam" id="3.40.309.10:FF:000006">
    <property type="entry name" value="Gamma-glutamyl phosphate reductase"/>
    <property type="match status" value="1"/>
</dbReference>
<dbReference type="InterPro" id="IPR016163">
    <property type="entry name" value="Ald_DH_C"/>
</dbReference>
<keyword evidence="4 7" id="KW-0521">NADP</keyword>
<reference evidence="9 10" key="1">
    <citation type="submission" date="2018-08" db="EMBL/GenBank/DDBJ databases">
        <title>The metabolism and importance of syntrophic acetate oxidation coupled to methane or sulfide production in haloalkaline environments.</title>
        <authorList>
            <person name="Timmers P.H.A."/>
            <person name="Vavourakis C.D."/>
            <person name="Sorokin D.Y."/>
            <person name="Sinninghe Damste J.S."/>
            <person name="Muyzer G."/>
            <person name="Stams A.J.M."/>
            <person name="Plugge C.M."/>
        </authorList>
    </citation>
    <scope>NUCLEOTIDE SEQUENCE [LARGE SCALE GENOMIC DNA]</scope>
    <source>
        <strain evidence="9">MSAO_Bac1</strain>
    </source>
</reference>
<proteinExistence type="inferred from homology"/>
<evidence type="ECO:0000256" key="7">
    <source>
        <dbReference type="HAMAP-Rule" id="MF_00412"/>
    </source>
</evidence>
<dbReference type="HAMAP" id="MF_00412">
    <property type="entry name" value="ProA"/>
    <property type="match status" value="1"/>
</dbReference>
<dbReference type="Proteomes" id="UP000285138">
    <property type="component" value="Unassembled WGS sequence"/>
</dbReference>
<dbReference type="PIRSF" id="PIRSF000151">
    <property type="entry name" value="GPR"/>
    <property type="match status" value="1"/>
</dbReference>
<evidence type="ECO:0000256" key="3">
    <source>
        <dbReference type="ARBA" id="ARBA00022650"/>
    </source>
</evidence>
<feature type="domain" description="Aldehyde dehydrogenase" evidence="8">
    <location>
        <begin position="301"/>
        <end position="405"/>
    </location>
</feature>
<dbReference type="InterPro" id="IPR016161">
    <property type="entry name" value="Ald_DH/histidinol_DH"/>
</dbReference>
<dbReference type="UniPathway" id="UPA00098">
    <property type="reaction ID" value="UER00360"/>
</dbReference>
<keyword evidence="2 7" id="KW-0028">Amino-acid biosynthesis</keyword>
<dbReference type="NCBIfam" id="TIGR00407">
    <property type="entry name" value="proA"/>
    <property type="match status" value="1"/>
</dbReference>
<comment type="similarity">
    <text evidence="7">Belongs to the gamma-glutamyl phosphate reductase family.</text>
</comment>